<name>A0A063C7T2_USTVR</name>
<evidence type="ECO:0000313" key="3">
    <source>
        <dbReference type="EMBL" id="QUC21154.1"/>
    </source>
</evidence>
<dbReference type="Proteomes" id="UP000027002">
    <property type="component" value="Chromosome 4"/>
</dbReference>
<reference evidence="2" key="1">
    <citation type="journal article" date="2016" name="Genome Announc.">
        <title>Genome Sequence of Ustilaginoidea virens IPU010, a Rice Pathogenic Fungus Causing False Smut.</title>
        <authorList>
            <person name="Kumagai T."/>
            <person name="Ishii T."/>
            <person name="Terai G."/>
            <person name="Umemura M."/>
            <person name="Machida M."/>
            <person name="Asai K."/>
        </authorList>
    </citation>
    <scope>NUCLEOTIDE SEQUENCE [LARGE SCALE GENOMIC DNA]</scope>
    <source>
        <strain evidence="2">IPU010</strain>
    </source>
</reference>
<sequence length="65" mass="7022">MKLIIATLLAIAASVMAAPKDAFHDRFIRQETVVDTQIPAMTDKDGNVVPFDAARVNQPNTDPGN</sequence>
<evidence type="ECO:0000313" key="5">
    <source>
        <dbReference type="Proteomes" id="UP000054053"/>
    </source>
</evidence>
<dbReference type="GeneID" id="66066174"/>
<feature type="signal peptide" evidence="1">
    <location>
        <begin position="1"/>
        <end position="17"/>
    </location>
</feature>
<evidence type="ECO:0000313" key="4">
    <source>
        <dbReference type="Proteomes" id="UP000027002"/>
    </source>
</evidence>
<keyword evidence="4" id="KW-1185">Reference proteome</keyword>
<dbReference type="EMBL" id="CP072756">
    <property type="protein sequence ID" value="QUC21154.1"/>
    <property type="molecule type" value="Genomic_DNA"/>
</dbReference>
<dbReference type="EMBL" id="BBTG02000003">
    <property type="protein sequence ID" value="GAO18381.1"/>
    <property type="molecule type" value="Genomic_DNA"/>
</dbReference>
<evidence type="ECO:0000313" key="2">
    <source>
        <dbReference type="EMBL" id="GAO18381.1"/>
    </source>
</evidence>
<dbReference type="OrthoDB" id="4835952at2759"/>
<reference evidence="3" key="3">
    <citation type="submission" date="2020-03" db="EMBL/GenBank/DDBJ databases">
        <title>A mixture of massive structural variations and highly conserved coding sequences in Ustilaginoidea virens genome.</title>
        <authorList>
            <person name="Zhang K."/>
            <person name="Zhao Z."/>
            <person name="Zhang Z."/>
            <person name="Li Y."/>
            <person name="Hsiang T."/>
            <person name="Sun W."/>
        </authorList>
    </citation>
    <scope>NUCLEOTIDE SEQUENCE</scope>
    <source>
        <strain evidence="3">UV-8b</strain>
    </source>
</reference>
<dbReference type="AlphaFoldDB" id="A0A063C7T2"/>
<accession>A0A063C7T2</accession>
<feature type="chain" id="PRO_5008196026" evidence="1">
    <location>
        <begin position="18"/>
        <end position="65"/>
    </location>
</feature>
<evidence type="ECO:0000256" key="1">
    <source>
        <dbReference type="SAM" id="SignalP"/>
    </source>
</evidence>
<reference evidence="5" key="2">
    <citation type="journal article" date="2016" name="Genome Announc.">
        <title>Genome sequence of Ustilaginoidea virens IPU010, a rice pathogenic fungus causing false smut.</title>
        <authorList>
            <person name="Kumagai T."/>
            <person name="Ishii T."/>
            <person name="Terai G."/>
            <person name="Umemura M."/>
            <person name="Machida M."/>
            <person name="Asai K."/>
        </authorList>
    </citation>
    <scope>NUCLEOTIDE SEQUENCE [LARGE SCALE GENOMIC DNA]</scope>
    <source>
        <strain evidence="5">IPU010</strain>
    </source>
</reference>
<gene>
    <name evidence="3" type="ORF">UV8b_05397</name>
    <name evidence="2" type="ORF">UVI_02009920</name>
</gene>
<dbReference type="KEGG" id="uvi:66066174"/>
<dbReference type="RefSeq" id="XP_042998827.1">
    <property type="nucleotide sequence ID" value="XM_043142894.1"/>
</dbReference>
<dbReference type="HOGENOM" id="CLU_188547_1_0_1"/>
<proteinExistence type="predicted"/>
<keyword evidence="1" id="KW-0732">Signal</keyword>
<organism evidence="2 5">
    <name type="scientific">Ustilaginoidea virens</name>
    <name type="common">Rice false smut fungus</name>
    <name type="synonym">Villosiclava virens</name>
    <dbReference type="NCBI Taxonomy" id="1159556"/>
    <lineage>
        <taxon>Eukaryota</taxon>
        <taxon>Fungi</taxon>
        <taxon>Dikarya</taxon>
        <taxon>Ascomycota</taxon>
        <taxon>Pezizomycotina</taxon>
        <taxon>Sordariomycetes</taxon>
        <taxon>Hypocreomycetidae</taxon>
        <taxon>Hypocreales</taxon>
        <taxon>Clavicipitaceae</taxon>
        <taxon>Ustilaginoidea</taxon>
    </lineage>
</organism>
<dbReference type="Proteomes" id="UP000054053">
    <property type="component" value="Unassembled WGS sequence"/>
</dbReference>
<protein>
    <submittedName>
        <fullName evidence="2">Uncharacterized protein</fullName>
    </submittedName>
</protein>